<dbReference type="InterPro" id="IPR030385">
    <property type="entry name" value="G_IRG_dom"/>
</dbReference>
<dbReference type="PANTHER" id="PTHR14143:SF1">
    <property type="entry name" value="IRG-TYPE G DOMAIN-CONTAINING PROTEIN"/>
    <property type="match status" value="1"/>
</dbReference>
<dbReference type="PANTHER" id="PTHR14143">
    <property type="entry name" value="INTERFERON-INDUCIBLE GTPASE FAMILY MEMBER"/>
    <property type="match status" value="1"/>
</dbReference>
<feature type="domain" description="IRG-type G" evidence="3">
    <location>
        <begin position="218"/>
        <end position="415"/>
    </location>
</feature>
<proteinExistence type="inferred from homology"/>
<dbReference type="AlphaFoldDB" id="J7RG01"/>
<evidence type="ECO:0000313" key="4">
    <source>
        <dbReference type="EMBL" id="CCL98032.1"/>
    </source>
</evidence>
<sequence>MGNIVSVLTSLPRVIVGLVEGLISDSRLGNIVPNPVMEELEQRIRDEQRRAEEAEAARRRAEYERTQAEEERRQAEENARRVEDDRMAAEKAREKAEDDAKRANEERRRAEEEKHQAEEDRRVAEEARNFAEEVRKKAEEDSAKMNEDKIRANEEAANARFMQEKAELERQAADRQAAEARAAFEEVQRKLREGIKPIIIPTKEQFEAAKKRLKYQEGIFHFAIAGNSGGGKSSLINAFRGLRNNSKSPSLALVGVTETTSKVTRYADPNNANPFVWYDVPGAGTLDIPDYEYFNDQGLYIFDCIIVLFDSRFMATDIAILRNCARFNIPAYIVRSKSTQHIRNLESDLSREVDETEDSVYRRARTMYIQETYASVARKPGGRSPDTAENVSSRQGSLGEHNSRARRSAAAGTEV</sequence>
<accession>J7RG01</accession>
<dbReference type="STRING" id="599839.J7RG01"/>
<feature type="region of interest" description="Disordered" evidence="2">
    <location>
        <begin position="47"/>
        <end position="127"/>
    </location>
</feature>
<dbReference type="InParanoid" id="J7RG01"/>
<protein>
    <recommendedName>
        <fullName evidence="3">IRG-type G domain-containing protein</fullName>
    </recommendedName>
</protein>
<comment type="similarity">
    <text evidence="1">Belongs to the TRAFAC class dynamin-like GTPase superfamily. IRG family.</text>
</comment>
<dbReference type="InterPro" id="IPR027417">
    <property type="entry name" value="P-loop_NTPase"/>
</dbReference>
<reference evidence="4 5" key="1">
    <citation type="journal article" date="2012" name="Appl. Environ. Microbiol.">
        <title>Short-read sequencing for genomic analysis of the brown rot fungus Fibroporia radiculosa.</title>
        <authorList>
            <person name="Tang J.D."/>
            <person name="Perkins A.D."/>
            <person name="Sonstegard T.S."/>
            <person name="Schroeder S.G."/>
            <person name="Burgess S.C."/>
            <person name="Diehl S.V."/>
        </authorList>
    </citation>
    <scope>NUCLEOTIDE SEQUENCE [LARGE SCALE GENOMIC DNA]</scope>
    <source>
        <strain evidence="4 5">TFFH 294</strain>
    </source>
</reference>
<dbReference type="GO" id="GO:0016020">
    <property type="term" value="C:membrane"/>
    <property type="evidence" value="ECO:0007669"/>
    <property type="project" value="InterPro"/>
</dbReference>
<dbReference type="EMBL" id="HE796866">
    <property type="protein sequence ID" value="CCL98032.1"/>
    <property type="molecule type" value="Genomic_DNA"/>
</dbReference>
<dbReference type="Proteomes" id="UP000006352">
    <property type="component" value="Unassembled WGS sequence"/>
</dbReference>
<dbReference type="Pfam" id="PF05049">
    <property type="entry name" value="IIGP"/>
    <property type="match status" value="1"/>
</dbReference>
<name>J7RG01_9APHY</name>
<dbReference type="SUPFAM" id="SSF52540">
    <property type="entry name" value="P-loop containing nucleoside triphosphate hydrolases"/>
    <property type="match status" value="1"/>
</dbReference>
<keyword evidence="5" id="KW-1185">Reference proteome</keyword>
<dbReference type="InterPro" id="IPR007743">
    <property type="entry name" value="Immunity-related_GTPase-like"/>
</dbReference>
<dbReference type="RefSeq" id="XP_012177315.1">
    <property type="nucleotide sequence ID" value="XM_012321925.1"/>
</dbReference>
<dbReference type="GeneID" id="24092943"/>
<dbReference type="GO" id="GO:0005525">
    <property type="term" value="F:GTP binding"/>
    <property type="evidence" value="ECO:0007669"/>
    <property type="project" value="InterPro"/>
</dbReference>
<evidence type="ECO:0000256" key="2">
    <source>
        <dbReference type="SAM" id="MobiDB-lite"/>
    </source>
</evidence>
<gene>
    <name evidence="4" type="ORF">FIBRA_00025</name>
</gene>
<dbReference type="Gene3D" id="3.40.50.300">
    <property type="entry name" value="P-loop containing nucleotide triphosphate hydrolases"/>
    <property type="match status" value="1"/>
</dbReference>
<dbReference type="HOGENOM" id="CLU_034479_2_0_1"/>
<evidence type="ECO:0000256" key="1">
    <source>
        <dbReference type="ARBA" id="ARBA00005429"/>
    </source>
</evidence>
<feature type="region of interest" description="Disordered" evidence="2">
    <location>
        <begin position="376"/>
        <end position="415"/>
    </location>
</feature>
<dbReference type="PROSITE" id="PS51716">
    <property type="entry name" value="G_IRG"/>
    <property type="match status" value="1"/>
</dbReference>
<dbReference type="OrthoDB" id="422720at2759"/>
<feature type="compositionally biased region" description="Polar residues" evidence="2">
    <location>
        <begin position="387"/>
        <end position="396"/>
    </location>
</feature>
<evidence type="ECO:0000313" key="5">
    <source>
        <dbReference type="Proteomes" id="UP000006352"/>
    </source>
</evidence>
<organism evidence="4 5">
    <name type="scientific">Fibroporia radiculosa</name>
    <dbReference type="NCBI Taxonomy" id="599839"/>
    <lineage>
        <taxon>Eukaryota</taxon>
        <taxon>Fungi</taxon>
        <taxon>Dikarya</taxon>
        <taxon>Basidiomycota</taxon>
        <taxon>Agaricomycotina</taxon>
        <taxon>Agaricomycetes</taxon>
        <taxon>Polyporales</taxon>
        <taxon>Fibroporiaceae</taxon>
        <taxon>Fibroporia</taxon>
    </lineage>
</organism>
<evidence type="ECO:0000259" key="3">
    <source>
        <dbReference type="PROSITE" id="PS51716"/>
    </source>
</evidence>